<comment type="subcellular location">
    <subcellularLocation>
        <location evidence="1">Cytoplasm</location>
    </subcellularLocation>
</comment>
<evidence type="ECO:0000256" key="1">
    <source>
        <dbReference type="ARBA" id="ARBA00004496"/>
    </source>
</evidence>
<comment type="caution">
    <text evidence="8">The sequence shown here is derived from an EMBL/GenBank/DDBJ whole genome shotgun (WGS) entry which is preliminary data.</text>
</comment>
<evidence type="ECO:0000256" key="2">
    <source>
        <dbReference type="ARBA" id="ARBA00022448"/>
    </source>
</evidence>
<dbReference type="InterPro" id="IPR050890">
    <property type="entry name" value="PTS_EIIA_component"/>
</dbReference>
<reference evidence="8 9" key="1">
    <citation type="submission" date="2020-08" db="EMBL/GenBank/DDBJ databases">
        <title>A Genomic Blueprint of the Chicken Gut Microbiome.</title>
        <authorList>
            <person name="Gilroy R."/>
            <person name="Ravi A."/>
            <person name="Getino M."/>
            <person name="Pursley I."/>
            <person name="Horton D.L."/>
            <person name="Alikhan N.-F."/>
            <person name="Baker D."/>
            <person name="Gharbi K."/>
            <person name="Hall N."/>
            <person name="Watson M."/>
            <person name="Adriaenssens E.M."/>
            <person name="Foster-Nyarko E."/>
            <person name="Jarju S."/>
            <person name="Secka A."/>
            <person name="Antonio M."/>
            <person name="Oren A."/>
            <person name="Chaudhuri R."/>
            <person name="La Ragione R.M."/>
            <person name="Hildebrand F."/>
            <person name="Pallen M.J."/>
        </authorList>
    </citation>
    <scope>NUCLEOTIDE SEQUENCE [LARGE SCALE GENOMIC DNA]</scope>
    <source>
        <strain evidence="8 9">Sa2YVA2</strain>
    </source>
</reference>
<evidence type="ECO:0000259" key="7">
    <source>
        <dbReference type="PROSITE" id="PS51093"/>
    </source>
</evidence>
<feature type="domain" description="PTS EIIA type-1" evidence="7">
    <location>
        <begin position="29"/>
        <end position="133"/>
    </location>
</feature>
<keyword evidence="2" id="KW-0813">Transport</keyword>
<dbReference type="InterPro" id="IPR001127">
    <property type="entry name" value="PTS_EIIA_1_perm"/>
</dbReference>
<keyword evidence="3 8" id="KW-0762">Sugar transport</keyword>
<gene>
    <name evidence="8" type="ORF">H9649_14265</name>
</gene>
<dbReference type="EMBL" id="JACSQN010000014">
    <property type="protein sequence ID" value="MBD7985750.1"/>
    <property type="molecule type" value="Genomic_DNA"/>
</dbReference>
<protein>
    <submittedName>
        <fullName evidence="8">PTS glucose transporter subunit IIA</fullName>
    </submittedName>
</protein>
<dbReference type="PANTHER" id="PTHR45008">
    <property type="entry name" value="PTS SYSTEM GLUCOSE-SPECIFIC EIIA COMPONENT"/>
    <property type="match status" value="1"/>
</dbReference>
<dbReference type="Gene3D" id="2.70.70.10">
    <property type="entry name" value="Glucose Permease (Domain IIA)"/>
    <property type="match status" value="1"/>
</dbReference>
<keyword evidence="9" id="KW-1185">Reference proteome</keyword>
<evidence type="ECO:0000256" key="4">
    <source>
        <dbReference type="ARBA" id="ARBA00022679"/>
    </source>
</evidence>
<evidence type="ECO:0000256" key="6">
    <source>
        <dbReference type="ARBA" id="ARBA00022777"/>
    </source>
</evidence>
<organism evidence="8 9">
    <name type="scientific">Sporosarcina quadrami</name>
    <dbReference type="NCBI Taxonomy" id="2762234"/>
    <lineage>
        <taxon>Bacteria</taxon>
        <taxon>Bacillati</taxon>
        <taxon>Bacillota</taxon>
        <taxon>Bacilli</taxon>
        <taxon>Bacillales</taxon>
        <taxon>Caryophanaceae</taxon>
        <taxon>Sporosarcina</taxon>
    </lineage>
</organism>
<evidence type="ECO:0000256" key="5">
    <source>
        <dbReference type="ARBA" id="ARBA00022683"/>
    </source>
</evidence>
<dbReference type="PROSITE" id="PS00371">
    <property type="entry name" value="PTS_EIIA_TYPE_1_HIS"/>
    <property type="match status" value="1"/>
</dbReference>
<evidence type="ECO:0000313" key="9">
    <source>
        <dbReference type="Proteomes" id="UP000626786"/>
    </source>
</evidence>
<evidence type="ECO:0000256" key="3">
    <source>
        <dbReference type="ARBA" id="ARBA00022597"/>
    </source>
</evidence>
<dbReference type="Proteomes" id="UP000626786">
    <property type="component" value="Unassembled WGS sequence"/>
</dbReference>
<dbReference type="NCBIfam" id="TIGR00830">
    <property type="entry name" value="PTBA"/>
    <property type="match status" value="1"/>
</dbReference>
<dbReference type="Pfam" id="PF00358">
    <property type="entry name" value="PTS_EIIA_1"/>
    <property type="match status" value="1"/>
</dbReference>
<sequence>MFTKLFNKKKLQVIAPITGDVVSLREVPDPVFSEGMMGGGIAIMPKEGGIHSPVEGTIILVADTSHAVGIQATDGTEILIHIGLETVTLKGVGFKTHVQVGDAVSIGQLLIEADWDYLKEHAKSILTPVIITNSSSRTITSSNNAQCIANETVLLTISTH</sequence>
<dbReference type="RefSeq" id="WP_191695574.1">
    <property type="nucleotide sequence ID" value="NZ_JACSQN010000014.1"/>
</dbReference>
<dbReference type="PANTHER" id="PTHR45008:SF1">
    <property type="entry name" value="PTS SYSTEM GLUCOSE-SPECIFIC EIIA COMPONENT"/>
    <property type="match status" value="1"/>
</dbReference>
<dbReference type="PROSITE" id="PS51093">
    <property type="entry name" value="PTS_EIIA_TYPE_1"/>
    <property type="match status" value="1"/>
</dbReference>
<keyword evidence="4" id="KW-0808">Transferase</keyword>
<proteinExistence type="predicted"/>
<keyword evidence="6" id="KW-0418">Kinase</keyword>
<dbReference type="SUPFAM" id="SSF51261">
    <property type="entry name" value="Duplicated hybrid motif"/>
    <property type="match status" value="1"/>
</dbReference>
<dbReference type="InterPro" id="IPR011055">
    <property type="entry name" value="Dup_hybrid_motif"/>
</dbReference>
<keyword evidence="5" id="KW-0598">Phosphotransferase system</keyword>
<accession>A0ABR8UCL4</accession>
<evidence type="ECO:0000313" key="8">
    <source>
        <dbReference type="EMBL" id="MBD7985750.1"/>
    </source>
</evidence>
<name>A0ABR8UCL4_9BACL</name>